<evidence type="ECO:0000313" key="1">
    <source>
        <dbReference type="EMBL" id="KAK3764984.1"/>
    </source>
</evidence>
<dbReference type="Proteomes" id="UP001283361">
    <property type="component" value="Unassembled WGS sequence"/>
</dbReference>
<name>A0AAE1DBV4_9GAST</name>
<protein>
    <submittedName>
        <fullName evidence="1">Uncharacterized protein</fullName>
    </submittedName>
</protein>
<dbReference type="AlphaFoldDB" id="A0AAE1DBV4"/>
<keyword evidence="2" id="KW-1185">Reference proteome</keyword>
<dbReference type="EMBL" id="JAWDGP010004362">
    <property type="protein sequence ID" value="KAK3764984.1"/>
    <property type="molecule type" value="Genomic_DNA"/>
</dbReference>
<gene>
    <name evidence="1" type="ORF">RRG08_011071</name>
</gene>
<sequence>MNAEVHRMTSDSGVQGTSDGVEAWCEARSEDESVVVDKQLLVSCPGFLKLECFAQAYNYPGTSVMLTARGRSELPDDTCERNLTKGDWFV</sequence>
<accession>A0AAE1DBV4</accession>
<proteinExistence type="predicted"/>
<evidence type="ECO:0000313" key="2">
    <source>
        <dbReference type="Proteomes" id="UP001283361"/>
    </source>
</evidence>
<reference evidence="1" key="1">
    <citation type="journal article" date="2023" name="G3 (Bethesda)">
        <title>A reference genome for the long-term kleptoplast-retaining sea slug Elysia crispata morphotype clarki.</title>
        <authorList>
            <person name="Eastman K.E."/>
            <person name="Pendleton A.L."/>
            <person name="Shaikh M.A."/>
            <person name="Suttiyut T."/>
            <person name="Ogas R."/>
            <person name="Tomko P."/>
            <person name="Gavelis G."/>
            <person name="Widhalm J.R."/>
            <person name="Wisecaver J.H."/>
        </authorList>
    </citation>
    <scope>NUCLEOTIDE SEQUENCE</scope>
    <source>
        <strain evidence="1">ECLA1</strain>
    </source>
</reference>
<organism evidence="1 2">
    <name type="scientific">Elysia crispata</name>
    <name type="common">lettuce slug</name>
    <dbReference type="NCBI Taxonomy" id="231223"/>
    <lineage>
        <taxon>Eukaryota</taxon>
        <taxon>Metazoa</taxon>
        <taxon>Spiralia</taxon>
        <taxon>Lophotrochozoa</taxon>
        <taxon>Mollusca</taxon>
        <taxon>Gastropoda</taxon>
        <taxon>Heterobranchia</taxon>
        <taxon>Euthyneura</taxon>
        <taxon>Panpulmonata</taxon>
        <taxon>Sacoglossa</taxon>
        <taxon>Placobranchoidea</taxon>
        <taxon>Plakobranchidae</taxon>
        <taxon>Elysia</taxon>
    </lineage>
</organism>
<comment type="caution">
    <text evidence="1">The sequence shown here is derived from an EMBL/GenBank/DDBJ whole genome shotgun (WGS) entry which is preliminary data.</text>
</comment>